<evidence type="ECO:0000313" key="5">
    <source>
        <dbReference type="Proteomes" id="UP001158576"/>
    </source>
</evidence>
<feature type="domain" description="Apple" evidence="3">
    <location>
        <begin position="113"/>
        <end position="189"/>
    </location>
</feature>
<dbReference type="PROSITE" id="PS50948">
    <property type="entry name" value="PAN"/>
    <property type="match status" value="1"/>
</dbReference>
<proteinExistence type="predicted"/>
<reference evidence="4 5" key="1">
    <citation type="submission" date="2021-04" db="EMBL/GenBank/DDBJ databases">
        <authorList>
            <person name="Bliznina A."/>
        </authorList>
    </citation>
    <scope>NUCLEOTIDE SEQUENCE [LARGE SCALE GENOMIC DNA]</scope>
</reference>
<name>A0ABN7SQI7_OIKDI</name>
<feature type="chain" id="PRO_5045901380" evidence="2">
    <location>
        <begin position="19"/>
        <end position="320"/>
    </location>
</feature>
<keyword evidence="5" id="KW-1185">Reference proteome</keyword>
<sequence length="320" mass="36737">MRKILVLKILLHFFKVEAWIAEKSYKENPCYSKNNCKPEEVCVPEGQSLYQCCDVGWDYDEFEKCRSGIAHPCLDQHPCQEDEVCQQKIKTNEISHDFDCVKKDEKCLGTVVCEEYHLGSCSANHPENRTRIPVRSLGDCYNLCDQRDDCLGFDIDEKGGCFLANQDCLEGNSTLVQDDGLEGWSKYECPWGWWCYYMDLSSYKPINRKLRIQYIYYPMKKCKAPERSEECSKDLLKDLDDHMKQGNVMLSIEPSVKELAGIYGEIQTLETSFADQANGYINVLVGLSVLLLLIKIVGMILKATKTDEIIIEKLPTKQIL</sequence>
<gene>
    <name evidence="4" type="ORF">OKIOD_LOCUS9661</name>
</gene>
<dbReference type="EMBL" id="OU015566">
    <property type="protein sequence ID" value="CAG5103702.1"/>
    <property type="molecule type" value="Genomic_DNA"/>
</dbReference>
<evidence type="ECO:0000256" key="1">
    <source>
        <dbReference type="SAM" id="Phobius"/>
    </source>
</evidence>
<dbReference type="Proteomes" id="UP001158576">
    <property type="component" value="Chromosome 1"/>
</dbReference>
<feature type="transmembrane region" description="Helical" evidence="1">
    <location>
        <begin position="279"/>
        <end position="301"/>
    </location>
</feature>
<keyword evidence="1" id="KW-0812">Transmembrane</keyword>
<organism evidence="4 5">
    <name type="scientific">Oikopleura dioica</name>
    <name type="common">Tunicate</name>
    <dbReference type="NCBI Taxonomy" id="34765"/>
    <lineage>
        <taxon>Eukaryota</taxon>
        <taxon>Metazoa</taxon>
        <taxon>Chordata</taxon>
        <taxon>Tunicata</taxon>
        <taxon>Appendicularia</taxon>
        <taxon>Copelata</taxon>
        <taxon>Oikopleuridae</taxon>
        <taxon>Oikopleura</taxon>
    </lineage>
</organism>
<dbReference type="InterPro" id="IPR003609">
    <property type="entry name" value="Pan_app"/>
</dbReference>
<keyword evidence="1" id="KW-1133">Transmembrane helix</keyword>
<evidence type="ECO:0000313" key="4">
    <source>
        <dbReference type="EMBL" id="CAG5103702.1"/>
    </source>
</evidence>
<protein>
    <submittedName>
        <fullName evidence="4">Oidioi.mRNA.OKI2018_I69.chr1.g896.t1.cds</fullName>
    </submittedName>
</protein>
<evidence type="ECO:0000256" key="2">
    <source>
        <dbReference type="SAM" id="SignalP"/>
    </source>
</evidence>
<keyword evidence="2" id="KW-0732">Signal</keyword>
<feature type="signal peptide" evidence="2">
    <location>
        <begin position="1"/>
        <end position="18"/>
    </location>
</feature>
<accession>A0ABN7SQI7</accession>
<evidence type="ECO:0000259" key="3">
    <source>
        <dbReference type="PROSITE" id="PS50948"/>
    </source>
</evidence>
<keyword evidence="1" id="KW-0472">Membrane</keyword>